<organism evidence="1 2">
    <name type="scientific">Salipaludibacillus agaradhaerens</name>
    <name type="common">Bacillus agaradhaerens</name>
    <dbReference type="NCBI Taxonomy" id="76935"/>
    <lineage>
        <taxon>Bacteria</taxon>
        <taxon>Bacillati</taxon>
        <taxon>Bacillota</taxon>
        <taxon>Bacilli</taxon>
        <taxon>Bacillales</taxon>
        <taxon>Bacillaceae</taxon>
    </lineage>
</organism>
<dbReference type="OrthoDB" id="1652387at2"/>
<evidence type="ECO:0000313" key="1">
    <source>
        <dbReference type="EMBL" id="MCR6098850.1"/>
    </source>
</evidence>
<accession>A0A9Q4FZI7</accession>
<reference evidence="1" key="1">
    <citation type="submission" date="2020-06" db="EMBL/GenBank/DDBJ databases">
        <title>Insight into the genomes of haloalkaliphilic bacilli from Kenyan soda lakes.</title>
        <authorList>
            <person name="Mwirichia R."/>
            <person name="Villamizar G.C."/>
            <person name="Poehlein A."/>
            <person name="Mugweru J."/>
            <person name="Kipnyargis A."/>
            <person name="Kiplimo D."/>
            <person name="Orwa P."/>
            <person name="Daniel R."/>
        </authorList>
    </citation>
    <scope>NUCLEOTIDE SEQUENCE</scope>
    <source>
        <strain evidence="1">B1096_S55</strain>
    </source>
</reference>
<keyword evidence="2" id="KW-1185">Reference proteome</keyword>
<dbReference type="AlphaFoldDB" id="A0A9Q4FZI7"/>
<dbReference type="RefSeq" id="WP_078578681.1">
    <property type="nucleotide sequence ID" value="NZ_JABXYM010000002.1"/>
</dbReference>
<sequence>MEIYCCEEHVNEGLEESLSDEGLPPKFERISMEKSSLQKCFICHSEADYKITPMSS</sequence>
<dbReference type="NCBIfam" id="TIGR04129">
    <property type="entry name" value="CxxH_BA5709"/>
    <property type="match status" value="1"/>
</dbReference>
<protein>
    <submittedName>
        <fullName evidence="1">CxxH/CxxC protein</fullName>
    </submittedName>
</protein>
<dbReference type="Proteomes" id="UP001057753">
    <property type="component" value="Unassembled WGS sequence"/>
</dbReference>
<name>A0A9Q4FZI7_SALAG</name>
<proteinExistence type="predicted"/>
<dbReference type="Pfam" id="PF14116">
    <property type="entry name" value="YyzF"/>
    <property type="match status" value="1"/>
</dbReference>
<gene>
    <name evidence="1" type="ORF">HXA33_20265</name>
</gene>
<evidence type="ECO:0000313" key="2">
    <source>
        <dbReference type="Proteomes" id="UP001057753"/>
    </source>
</evidence>
<comment type="caution">
    <text evidence="1">The sequence shown here is derived from an EMBL/GenBank/DDBJ whole genome shotgun (WGS) entry which is preliminary data.</text>
</comment>
<dbReference type="InterPro" id="IPR025626">
    <property type="entry name" value="YyzF"/>
</dbReference>
<dbReference type="EMBL" id="JABXYM010000002">
    <property type="protein sequence ID" value="MCR6098850.1"/>
    <property type="molecule type" value="Genomic_DNA"/>
</dbReference>